<keyword evidence="2" id="KW-0812">Transmembrane</keyword>
<evidence type="ECO:0000259" key="4">
    <source>
        <dbReference type="Pfam" id="PF25474"/>
    </source>
</evidence>
<feature type="transmembrane region" description="Helical" evidence="2">
    <location>
        <begin position="277"/>
        <end position="298"/>
    </location>
</feature>
<dbReference type="Proteomes" id="UP000717585">
    <property type="component" value="Unassembled WGS sequence"/>
</dbReference>
<feature type="transmembrane region" description="Helical" evidence="2">
    <location>
        <begin position="431"/>
        <end position="449"/>
    </location>
</feature>
<feature type="compositionally biased region" description="Low complexity" evidence="1">
    <location>
        <begin position="806"/>
        <end position="821"/>
    </location>
</feature>
<feature type="transmembrane region" description="Helical" evidence="2">
    <location>
        <begin position="1019"/>
        <end position="1045"/>
    </location>
</feature>
<name>A0A8J6E3R4_9EUKA</name>
<dbReference type="InterPro" id="IPR018771">
    <property type="entry name" value="PocR_dom"/>
</dbReference>
<keyword evidence="2" id="KW-0472">Membrane</keyword>
<evidence type="ECO:0000256" key="1">
    <source>
        <dbReference type="SAM" id="MobiDB-lite"/>
    </source>
</evidence>
<reference evidence="5" key="1">
    <citation type="submission" date="2021-05" db="EMBL/GenBank/DDBJ databases">
        <title>A free-living protist that lacks canonical eukaryotic 1 DNA replication and segregation systems.</title>
        <authorList>
            <person name="Salas-Leiva D.E."/>
            <person name="Tromer E.C."/>
            <person name="Curtis B.A."/>
            <person name="Jerlstrom-Hultqvist J."/>
            <person name="Kolisko M."/>
            <person name="Yi Z."/>
            <person name="Salas-Leiva J.S."/>
            <person name="Gallot-Lavallee L."/>
            <person name="Kops G.J.P.L."/>
            <person name="Archibald J.M."/>
            <person name="Simpson A.G.B."/>
            <person name="Roger A.J."/>
        </authorList>
    </citation>
    <scope>NUCLEOTIDE SEQUENCE</scope>
    <source>
        <strain evidence="5">BICM</strain>
    </source>
</reference>
<feature type="region of interest" description="Disordered" evidence="1">
    <location>
        <begin position="801"/>
        <end position="821"/>
    </location>
</feature>
<organism evidence="5 6">
    <name type="scientific">Carpediemonas membranifera</name>
    <dbReference type="NCBI Taxonomy" id="201153"/>
    <lineage>
        <taxon>Eukaryota</taxon>
        <taxon>Metamonada</taxon>
        <taxon>Carpediemonas-like organisms</taxon>
        <taxon>Carpediemonas</taxon>
    </lineage>
</organism>
<feature type="transmembrane region" description="Helical" evidence="2">
    <location>
        <begin position="1482"/>
        <end position="1507"/>
    </location>
</feature>
<feature type="transmembrane region" description="Helical" evidence="2">
    <location>
        <begin position="397"/>
        <end position="419"/>
    </location>
</feature>
<feature type="transmembrane region" description="Helical" evidence="2">
    <location>
        <begin position="1937"/>
        <end position="1964"/>
    </location>
</feature>
<feature type="transmembrane region" description="Helical" evidence="2">
    <location>
        <begin position="461"/>
        <end position="488"/>
    </location>
</feature>
<keyword evidence="2" id="KW-1133">Transmembrane helix</keyword>
<feature type="domain" description="PocR" evidence="3">
    <location>
        <begin position="9"/>
        <end position="171"/>
    </location>
</feature>
<gene>
    <name evidence="5" type="ORF">J8273_2009</name>
</gene>
<dbReference type="EMBL" id="JAHDYR010000006">
    <property type="protein sequence ID" value="KAG9396278.1"/>
    <property type="molecule type" value="Genomic_DNA"/>
</dbReference>
<evidence type="ECO:0000259" key="3">
    <source>
        <dbReference type="Pfam" id="PF10114"/>
    </source>
</evidence>
<dbReference type="InterPro" id="IPR057352">
    <property type="entry name" value="TPR_TmcB/C"/>
</dbReference>
<feature type="transmembrane region" description="Helical" evidence="2">
    <location>
        <begin position="1724"/>
        <end position="1747"/>
    </location>
</feature>
<comment type="caution">
    <text evidence="5">The sequence shown here is derived from an EMBL/GenBank/DDBJ whole genome shotgun (WGS) entry which is preliminary data.</text>
</comment>
<evidence type="ECO:0000313" key="5">
    <source>
        <dbReference type="EMBL" id="KAG9396278.1"/>
    </source>
</evidence>
<feature type="transmembrane region" description="Helical" evidence="2">
    <location>
        <begin position="354"/>
        <end position="377"/>
    </location>
</feature>
<feature type="transmembrane region" description="Helical" evidence="2">
    <location>
        <begin position="847"/>
        <end position="872"/>
    </location>
</feature>
<evidence type="ECO:0000256" key="2">
    <source>
        <dbReference type="SAM" id="Phobius"/>
    </source>
</evidence>
<dbReference type="Pfam" id="PF10114">
    <property type="entry name" value="PocR"/>
    <property type="match status" value="1"/>
</dbReference>
<feature type="transmembrane region" description="Helical" evidence="2">
    <location>
        <begin position="224"/>
        <end position="246"/>
    </location>
</feature>
<feature type="transmembrane region" description="Helical" evidence="2">
    <location>
        <begin position="1260"/>
        <end position="1284"/>
    </location>
</feature>
<sequence length="1986" mass="214238">MSKTTISGLFDVSRLNALLDKFSSTYGVNATIYDTASNAITIEYPDAPICQTLKAGLGPGIVFCGAHRQTHTTMAASRYFVGSCPCGLMSECASAIHLDGAALGVISVGGVTSASPSPDVDELIGEMATEAGVDIEDAANMFRNTRRLTPAQLDLVGQACLAISQFLTEQASINNVRRQQLRSEAVRERTQQLLQAKDRQDWAEHLHEALFDPHRKTRPWNTPAAMVLLMYSVIMPFIAGLACAASHSAAFRAVYDHLSLIFIPASSAVIGPYTTPVVSWAFVSAFVLLPLLLTFHAARTRRAKTVKLFRPVLRMGSIVHIYVVLVPIYASVGVYLALAPAYRFLADTSPSPSSVIQVIILTITSLLLLSLGLWYNIIHSAAVNSPPVWYSLYPSQWLSVSISTMVCQVLLGAAVGLGAKDLGTEDEEDRLTFLFYAAIVGFIGAVVSGNRALATFTNTPINTIGSVVAVSSMVSAMISCGLVSVLSFAQLVVTSDSTPLAFLFALVGAVSCAIIPLSAYLTFLRIRYCEQLVFAVILGDGHICTRPIDVLRTIVLHPKARSAVIQQLALNPPATLGRADLMGLSVKTIEVGTRPLCAYRGVVAHGNGLGEAAGPSCATQRANTVKLALKIFRQACAQYDSRTTIALRMAQIKFGVQVPDMIDSAQQMWEIIKMDYFTEMTPSNRIMVTGIEAYIEHMQFIHALDGEDKASAYLSTQKMLADAREQHLRTLVRMSKLWPVVLASQMNIVQFTTLVQSVGKSALKANALYSALHRRNPADPLVAEWYCLFLDTVLQDHAAAQRMRSESSSSESSPSTAPTSVSSVGSVATAAISTKEHMRGPVRIIRVSLTFTALVVLLQVLIGCILGMLVFIHQFGMEQVEIVHDASHALHLGTLAALATQLNDSSSYFSDGWPDIASTLDSAIATISNIEDDLLAVESTMDLSSLVFIAHDTCPVTLSVASSSLTTLTSAVKDALQHVLDSGVSDDATSHSLSLNGARMLLPAFRVLLGAIYSNMSSAIAFIAVLFLLLILAEIAALTSLAFWLNTQLFPSVTKHCDDVVGRCLLVSDIQIRRKIRLTFIARESFKDITLADDDGYRPDVAHFTPEAMEDQAAGNGENKGTIKDFPDSADDSMMGDMQATPIGTGARRVVFADTPDEIVHIAPESGSESSTSSSEVSLFDPLIGLEEMQLDISDLDGFIAAVQDSDTSASRADSDGSMSELDAAIRRPAHPRARQSSGIAAALKYRFRRLKGVGLGRPGLIVVATALAVVSVAISAVCLSLGLTGRYGSWSEARWADLGDHMEVDIAPLVKTEALIDFHLPRFVKGSYDSFKYVDIKAFGDAIDKAIEVNHVIPSIGSGRSMARFIEDMSRRRHDHIIAVILAGQGYGLASVDIPGFAWNYSAEGSSEIRSERFGRTLWYSDKAYDLALNSTTQLAIAQAIVYDQQQADWLKAGVAALKGLADTLEAETESLIDRSLTLDFAMLVAPPVVQLLLVAAIFVLLNVVWPERRLGQTVNAGLLTVAAIVLCHLVFEVGLIVGAEYLEIDSDFLDIAQERTSLAHIIAVTSDALYHTQRVVATGSESAVTHTSRALAELEILLAAHNTIGETFLSHAEGIYTAATVAARLAVSVHDPDDTTFSTVTWDVLSGRERDTGRFTNSTFDLTLPDSTKLGMAWDLVLSDKIIASDMGRMLDAAQDMQTMARNRAARTVAWCSTVISINRQAVVFAFALVPIVIFVAIVIPGILIGTAHRGFSRHQEKRVSDLAGTLRPLLSGCVRVVALYAMLTLPAFAVVFIGNIAILRMNANLIDVASLNAVALAGASQAIVADTGSPIERDVSPVTRSLASLARDIPSLYANAWDNPFVAYTASGLDVDRIPTLFAAYHADMTMFTEIAPKYENSDALSTEAHRRSAAHIIELSEALDAEFGRRAQRVSGVLLVLGYIVFFGALYMIVSACATFAWLFSRRLKRLQSFALAFHLVQTHLT</sequence>
<feature type="transmembrane region" description="Helical" evidence="2">
    <location>
        <begin position="1780"/>
        <end position="1801"/>
    </location>
</feature>
<protein>
    <submittedName>
        <fullName evidence="5">Sensory domain found in PocR</fullName>
    </submittedName>
</protein>
<evidence type="ECO:0000313" key="6">
    <source>
        <dbReference type="Proteomes" id="UP000717585"/>
    </source>
</evidence>
<proteinExistence type="predicted"/>
<feature type="transmembrane region" description="Helical" evidence="2">
    <location>
        <begin position="319"/>
        <end position="342"/>
    </location>
</feature>
<keyword evidence="6" id="KW-1185">Reference proteome</keyword>
<accession>A0A8J6E3R4</accession>
<feature type="transmembrane region" description="Helical" evidence="2">
    <location>
        <begin position="500"/>
        <end position="523"/>
    </location>
</feature>
<feature type="domain" description="TmcB/TmcC TPR repeats" evidence="4">
    <location>
        <begin position="712"/>
        <end position="813"/>
    </location>
</feature>
<dbReference type="Pfam" id="PF25474">
    <property type="entry name" value="TPR_TmcB"/>
    <property type="match status" value="1"/>
</dbReference>